<comment type="caution">
    <text evidence="1">The sequence shown here is derived from an EMBL/GenBank/DDBJ whole genome shotgun (WGS) entry which is preliminary data.</text>
</comment>
<sequence length="177" mass="20105">MAAERIFDGKRVYYSGSIKGAPEIEPDFAWQLVQYMIENGANVLSEHVAARNQQEMDEVRARNLGMSVQEMLKQPEPWFGIRRQDLKWVEEATHVVAVVNAPSHGVGMELQHAILKPRLGLNVTPMLCLVHEQLNDKLSFMVRGVSKNESPYFFLETYKDLEAAKSSVEKFLTGNLK</sequence>
<dbReference type="GO" id="GO:0009159">
    <property type="term" value="P:deoxyribonucleoside monophosphate catabolic process"/>
    <property type="evidence" value="ECO:0007669"/>
    <property type="project" value="TreeGrafter"/>
</dbReference>
<evidence type="ECO:0008006" key="3">
    <source>
        <dbReference type="Google" id="ProtNLM"/>
    </source>
</evidence>
<dbReference type="SUPFAM" id="SSF52309">
    <property type="entry name" value="N-(deoxy)ribosyltransferase-like"/>
    <property type="match status" value="1"/>
</dbReference>
<dbReference type="PANTHER" id="PTHR15364:SF0">
    <property type="entry name" value="2'-DEOXYNUCLEOSIDE 5'-PHOSPHATE N-HYDROLASE 1"/>
    <property type="match status" value="1"/>
</dbReference>
<dbReference type="InterPro" id="IPR051239">
    <property type="entry name" value="2'-dNMP_N-hydrolase"/>
</dbReference>
<evidence type="ECO:0000313" key="2">
    <source>
        <dbReference type="Proteomes" id="UP000176939"/>
    </source>
</evidence>
<dbReference type="Gene3D" id="3.40.50.450">
    <property type="match status" value="1"/>
</dbReference>
<dbReference type="EMBL" id="MGFQ01000025">
    <property type="protein sequence ID" value="OGM09117.1"/>
    <property type="molecule type" value="Genomic_DNA"/>
</dbReference>
<gene>
    <name evidence="1" type="ORF">A2Z67_05925</name>
</gene>
<proteinExistence type="predicted"/>
<dbReference type="GO" id="GO:0070694">
    <property type="term" value="F:5-hydroxymethyl-dUMP N-hydrolase activity"/>
    <property type="evidence" value="ECO:0007669"/>
    <property type="project" value="TreeGrafter"/>
</dbReference>
<dbReference type="PANTHER" id="PTHR15364">
    <property type="entry name" value="2'-DEOXYNUCLEOSIDE 5'-PHOSPHATE N-HYDROLASE 1"/>
    <property type="match status" value="1"/>
</dbReference>
<reference evidence="1 2" key="1">
    <citation type="journal article" date="2016" name="Nat. Commun.">
        <title>Thousands of microbial genomes shed light on interconnected biogeochemical processes in an aquifer system.</title>
        <authorList>
            <person name="Anantharaman K."/>
            <person name="Brown C.T."/>
            <person name="Hug L.A."/>
            <person name="Sharon I."/>
            <person name="Castelle C.J."/>
            <person name="Probst A.J."/>
            <person name="Thomas B.C."/>
            <person name="Singh A."/>
            <person name="Wilkins M.J."/>
            <person name="Karaoz U."/>
            <person name="Brodie E.L."/>
            <person name="Williams K.H."/>
            <person name="Hubbard S.S."/>
            <person name="Banfield J.F."/>
        </authorList>
    </citation>
    <scope>NUCLEOTIDE SEQUENCE [LARGE SCALE GENOMIC DNA]</scope>
</reference>
<dbReference type="Proteomes" id="UP000176939">
    <property type="component" value="Unassembled WGS sequence"/>
</dbReference>
<evidence type="ECO:0000313" key="1">
    <source>
        <dbReference type="EMBL" id="OGM09117.1"/>
    </source>
</evidence>
<name>A0A1F7X2B1_9BACT</name>
<dbReference type="AlphaFoldDB" id="A0A1F7X2B1"/>
<accession>A0A1F7X2B1</accession>
<organism evidence="1 2">
    <name type="scientific">Candidatus Woesebacteria bacterium RBG_13_36_22</name>
    <dbReference type="NCBI Taxonomy" id="1802478"/>
    <lineage>
        <taxon>Bacteria</taxon>
        <taxon>Candidatus Woeseibacteriota</taxon>
    </lineage>
</organism>
<protein>
    <recommendedName>
        <fullName evidence="3">2'-deoxynucleoside 5'-phosphate N-hydrolase 1</fullName>
    </recommendedName>
</protein>